<evidence type="ECO:0000313" key="2">
    <source>
        <dbReference type="Proteomes" id="UP001055072"/>
    </source>
</evidence>
<proteinExistence type="predicted"/>
<reference evidence="1" key="1">
    <citation type="journal article" date="2021" name="Environ. Microbiol.">
        <title>Gene family expansions and transcriptome signatures uncover fungal adaptations to wood decay.</title>
        <authorList>
            <person name="Hage H."/>
            <person name="Miyauchi S."/>
            <person name="Viragh M."/>
            <person name="Drula E."/>
            <person name="Min B."/>
            <person name="Chaduli D."/>
            <person name="Navarro D."/>
            <person name="Favel A."/>
            <person name="Norest M."/>
            <person name="Lesage-Meessen L."/>
            <person name="Balint B."/>
            <person name="Merenyi Z."/>
            <person name="de Eugenio L."/>
            <person name="Morin E."/>
            <person name="Martinez A.T."/>
            <person name="Baldrian P."/>
            <person name="Stursova M."/>
            <person name="Martinez M.J."/>
            <person name="Novotny C."/>
            <person name="Magnuson J.K."/>
            <person name="Spatafora J.W."/>
            <person name="Maurice S."/>
            <person name="Pangilinan J."/>
            <person name="Andreopoulos W."/>
            <person name="LaButti K."/>
            <person name="Hundley H."/>
            <person name="Na H."/>
            <person name="Kuo A."/>
            <person name="Barry K."/>
            <person name="Lipzen A."/>
            <person name="Henrissat B."/>
            <person name="Riley R."/>
            <person name="Ahrendt S."/>
            <person name="Nagy L.G."/>
            <person name="Grigoriev I.V."/>
            <person name="Martin F."/>
            <person name="Rosso M.N."/>
        </authorList>
    </citation>
    <scope>NUCLEOTIDE SEQUENCE</scope>
    <source>
        <strain evidence="1">CBS 384.51</strain>
    </source>
</reference>
<comment type="caution">
    <text evidence="1">The sequence shown here is derived from an EMBL/GenBank/DDBJ whole genome shotgun (WGS) entry which is preliminary data.</text>
</comment>
<evidence type="ECO:0000313" key="1">
    <source>
        <dbReference type="EMBL" id="KAI0091678.1"/>
    </source>
</evidence>
<sequence length="625" mass="68269">MSGLLFRTHAWSNRKLTCDEQRPVDAMADAVLGECLRLTKWSAAYGVGSPVTVVLLSKQLASSRILAYIAFVFKSHSCASLPSTAMMLPFARRAVVTAMLCLQAVAAVSISHPQVRLDQATFAGVHNGTVDVFLGIPFAEPPTGDLRFRLPVANKPYVGSHDATNFGPACLQLPIVYTIPDDFAPEAKAVLEEQSSAGDLANTSEDCLTINVWKPSNVPNHEKLPVVIWMYGGGFQERGSISYDGSVIVRRSIEMGKPILYVSMNYRLAMFGFLASAEVKAAGVGNLGLQDQRQAFRWVQKYIAAFNGDPSKVTIWGESAGAISASLHLLANGGNHEGLFRGAFIESGPPIPTGDITHGQGYYNELVATVGCQTAHDSLQCLREVPIDDLVAAQQKLDTPNLFVPRADGSFIVKPPLEMVLEGTVADVPIVIGQCDDEGTLFAVGLMSITTDEQVQAILAAVFPNATASELDRLMELYPQDVTQGSPFDTGYDNALTPQYKRLAAIQGDLVLIAPRRFFLQQRSDKQPTWSYTSKRMKTLPDLGSYHDHDLANIYGPGDMTDYLVNFVNHLDPNGKNLTSWPQYSTSNPTLLTFLDGPIPRGQEQDNFREEAMDYLNNLLLKYPQ</sequence>
<protein>
    <submittedName>
        <fullName evidence="1">Carotenoid ester lipase</fullName>
    </submittedName>
</protein>
<name>A0ACB8UBG6_9APHY</name>
<accession>A0ACB8UBG6</accession>
<dbReference type="EMBL" id="MU274905">
    <property type="protein sequence ID" value="KAI0091678.1"/>
    <property type="molecule type" value="Genomic_DNA"/>
</dbReference>
<gene>
    <name evidence="1" type="ORF">BDY19DRAFT_931739</name>
</gene>
<organism evidence="1 2">
    <name type="scientific">Irpex rosettiformis</name>
    <dbReference type="NCBI Taxonomy" id="378272"/>
    <lineage>
        <taxon>Eukaryota</taxon>
        <taxon>Fungi</taxon>
        <taxon>Dikarya</taxon>
        <taxon>Basidiomycota</taxon>
        <taxon>Agaricomycotina</taxon>
        <taxon>Agaricomycetes</taxon>
        <taxon>Polyporales</taxon>
        <taxon>Irpicaceae</taxon>
        <taxon>Irpex</taxon>
    </lineage>
</organism>
<dbReference type="Proteomes" id="UP001055072">
    <property type="component" value="Unassembled WGS sequence"/>
</dbReference>
<keyword evidence="2" id="KW-1185">Reference proteome</keyword>